<organism evidence="2 3">
    <name type="scientific">Micromonospora inaquosa</name>
    <dbReference type="NCBI Taxonomy" id="2203716"/>
    <lineage>
        <taxon>Bacteria</taxon>
        <taxon>Bacillati</taxon>
        <taxon>Actinomycetota</taxon>
        <taxon>Actinomycetes</taxon>
        <taxon>Micromonosporales</taxon>
        <taxon>Micromonosporaceae</taxon>
        <taxon>Micromonospora</taxon>
    </lineage>
</organism>
<keyword evidence="1" id="KW-0812">Transmembrane</keyword>
<evidence type="ECO:0000256" key="1">
    <source>
        <dbReference type="SAM" id="Phobius"/>
    </source>
</evidence>
<feature type="transmembrane region" description="Helical" evidence="1">
    <location>
        <begin position="83"/>
        <end position="102"/>
    </location>
</feature>
<keyword evidence="1" id="KW-1133">Transmembrane helix</keyword>
<dbReference type="AlphaFoldDB" id="A0A3N9W9V4"/>
<keyword evidence="3" id="KW-1185">Reference proteome</keyword>
<dbReference type="Proteomes" id="UP000282312">
    <property type="component" value="Unassembled WGS sequence"/>
</dbReference>
<feature type="transmembrane region" description="Helical" evidence="1">
    <location>
        <begin position="167"/>
        <end position="189"/>
    </location>
</feature>
<dbReference type="EMBL" id="QGSZ01000314">
    <property type="protein sequence ID" value="RQW97665.1"/>
    <property type="molecule type" value="Genomic_DNA"/>
</dbReference>
<feature type="transmembrane region" description="Helical" evidence="1">
    <location>
        <begin position="122"/>
        <end position="146"/>
    </location>
</feature>
<accession>A0A3N9W9V4</accession>
<proteinExistence type="predicted"/>
<dbReference type="OrthoDB" id="3297019at2"/>
<gene>
    <name evidence="2" type="ORF">DLJ59_28735</name>
</gene>
<feature type="transmembrane region" description="Helical" evidence="1">
    <location>
        <begin position="45"/>
        <end position="63"/>
    </location>
</feature>
<reference evidence="2 3" key="1">
    <citation type="submission" date="2018-05" db="EMBL/GenBank/DDBJ databases">
        <title>Micromonospora from Atacama Desert.</title>
        <authorList>
            <person name="Carro L."/>
            <person name="Goodfellow M."/>
            <person name="Klenk H.-P."/>
        </authorList>
    </citation>
    <scope>NUCLEOTIDE SEQUENCE [LARGE SCALE GENOMIC DNA]</scope>
    <source>
        <strain evidence="2 3">LB39</strain>
    </source>
</reference>
<evidence type="ECO:0000313" key="3">
    <source>
        <dbReference type="Proteomes" id="UP000282312"/>
    </source>
</evidence>
<evidence type="ECO:0000313" key="2">
    <source>
        <dbReference type="EMBL" id="RQW97665.1"/>
    </source>
</evidence>
<keyword evidence="1" id="KW-0472">Membrane</keyword>
<comment type="caution">
    <text evidence="2">The sequence shown here is derived from an EMBL/GenBank/DDBJ whole genome shotgun (WGS) entry which is preliminary data.</text>
</comment>
<dbReference type="RefSeq" id="WP_124776390.1">
    <property type="nucleotide sequence ID" value="NZ_QGSZ01000314.1"/>
</dbReference>
<sequence>MRGLQLHLRSRRVPLALTTVTALIALAWALSLTYTDSATINARTASLAIMLAVVAVGTTLDGADGALDHTMAVNWPVRRAGHLLLAAATITALLSLSMITSTRYEPFALMLRNTAGLLGLTALGAAMLGAALAWIAPLTWTLIAVLPMMAPSRDLKMQVAGWLIQPAGTTAATACAVVLAVTGLLVYALRGCPVRPVSETAPDR</sequence>
<name>A0A3N9W9V4_9ACTN</name>
<protein>
    <submittedName>
        <fullName evidence="2">Uncharacterized protein</fullName>
    </submittedName>
</protein>